<evidence type="ECO:0000256" key="5">
    <source>
        <dbReference type="ARBA" id="ARBA00022898"/>
    </source>
</evidence>
<dbReference type="InterPro" id="IPR015421">
    <property type="entry name" value="PyrdxlP-dep_Trfase_major"/>
</dbReference>
<comment type="cofactor">
    <cofactor evidence="1">
        <name>pyridoxal 5'-phosphate</name>
        <dbReference type="ChEBI" id="CHEBI:597326"/>
    </cofactor>
</comment>
<dbReference type="GO" id="GO:0005737">
    <property type="term" value="C:cytoplasm"/>
    <property type="evidence" value="ECO:0007669"/>
    <property type="project" value="TreeGrafter"/>
</dbReference>
<sequence length="404" mass="43112">MTATGSRVSGAWARTAEGAMLLSDDGTLNQTVFAEMTALATRTGAINLGQGFPDGDGPAEVLAAAKRAIGDGTNQYPPGIGNPVLRAAIAAHQERFYGIELDPDTEVLVTAGATEALAATILALTDDGDEVVTFEPFYDSYAAAIALGRAIHRTVPLRAPDFQPDLDELRAAVTDRTRIILINDPHNPTGATFSRETLELIVELAHEHDAVIVTDEVYEHLTFDAPHTPIASLPGARERTISISSGGKTFSTTGWKVGWATGPRELLSAVLAVKQYLTYSNAAPFQPAIAAGLGLGDDFFTDLREGLRAKRDILADGLRASGFTVMTPSAGYFIVADASPLGFDDAQELCLRMPELVGVAAVPITAFVRPQNRAGHESLVRFAFCKQKEVLRRASAQLQQLRRA</sequence>
<proteinExistence type="inferred from homology"/>
<protein>
    <submittedName>
        <fullName evidence="7">Succinyldiaminopimelate aminotransferase</fullName>
    </submittedName>
</protein>
<comment type="caution">
    <text evidence="7">The sequence shown here is derived from an EMBL/GenBank/DDBJ whole genome shotgun (WGS) entry which is preliminary data.</text>
</comment>
<dbReference type="CDD" id="cd00609">
    <property type="entry name" value="AAT_like"/>
    <property type="match status" value="1"/>
</dbReference>
<feature type="domain" description="Aminotransferase class I/classII large" evidence="6">
    <location>
        <begin position="45"/>
        <end position="392"/>
    </location>
</feature>
<dbReference type="EMBL" id="VFOM01000001">
    <property type="protein sequence ID" value="TQL47441.1"/>
    <property type="molecule type" value="Genomic_DNA"/>
</dbReference>
<evidence type="ECO:0000313" key="7">
    <source>
        <dbReference type="EMBL" id="TQL47441.1"/>
    </source>
</evidence>
<evidence type="ECO:0000256" key="3">
    <source>
        <dbReference type="ARBA" id="ARBA00022576"/>
    </source>
</evidence>
<evidence type="ECO:0000256" key="1">
    <source>
        <dbReference type="ARBA" id="ARBA00001933"/>
    </source>
</evidence>
<dbReference type="InterPro" id="IPR015424">
    <property type="entry name" value="PyrdxlP-dep_Trfase"/>
</dbReference>
<dbReference type="OrthoDB" id="9763453at2"/>
<keyword evidence="8" id="KW-1185">Reference proteome</keyword>
<evidence type="ECO:0000256" key="2">
    <source>
        <dbReference type="ARBA" id="ARBA00007441"/>
    </source>
</evidence>
<dbReference type="AlphaFoldDB" id="A0A542YHF6"/>
<evidence type="ECO:0000259" key="6">
    <source>
        <dbReference type="Pfam" id="PF00155"/>
    </source>
</evidence>
<name>A0A542YHF6_9MICO</name>
<dbReference type="InterPro" id="IPR015422">
    <property type="entry name" value="PyrdxlP-dep_Trfase_small"/>
</dbReference>
<keyword evidence="5" id="KW-0663">Pyridoxal phosphate</keyword>
<dbReference type="GO" id="GO:0016212">
    <property type="term" value="F:kynurenine-oxoglutarate transaminase activity"/>
    <property type="evidence" value="ECO:0007669"/>
    <property type="project" value="TreeGrafter"/>
</dbReference>
<evidence type="ECO:0000256" key="4">
    <source>
        <dbReference type="ARBA" id="ARBA00022679"/>
    </source>
</evidence>
<dbReference type="Gene3D" id="3.90.1150.10">
    <property type="entry name" value="Aspartate Aminotransferase, domain 1"/>
    <property type="match status" value="1"/>
</dbReference>
<dbReference type="InterPro" id="IPR004839">
    <property type="entry name" value="Aminotransferase_I/II_large"/>
</dbReference>
<dbReference type="InterPro" id="IPR051326">
    <property type="entry name" value="Kynurenine-oxoglutarate_AT"/>
</dbReference>
<keyword evidence="4 7" id="KW-0808">Transferase</keyword>
<dbReference type="PANTHER" id="PTHR43807">
    <property type="entry name" value="FI04487P"/>
    <property type="match status" value="1"/>
</dbReference>
<dbReference type="NCBIfam" id="NF005855">
    <property type="entry name" value="PRK07777.1"/>
    <property type="match status" value="1"/>
</dbReference>
<dbReference type="RefSeq" id="WP_141879687.1">
    <property type="nucleotide sequence ID" value="NZ_VFOM01000001.1"/>
</dbReference>
<dbReference type="Proteomes" id="UP000317998">
    <property type="component" value="Unassembled WGS sequence"/>
</dbReference>
<dbReference type="Pfam" id="PF00155">
    <property type="entry name" value="Aminotran_1_2"/>
    <property type="match status" value="1"/>
</dbReference>
<dbReference type="Gene3D" id="3.40.640.10">
    <property type="entry name" value="Type I PLP-dependent aspartate aminotransferase-like (Major domain)"/>
    <property type="match status" value="1"/>
</dbReference>
<evidence type="ECO:0000313" key="8">
    <source>
        <dbReference type="Proteomes" id="UP000317998"/>
    </source>
</evidence>
<gene>
    <name evidence="7" type="ORF">FB562_0501</name>
</gene>
<reference evidence="7 8" key="1">
    <citation type="submission" date="2019-06" db="EMBL/GenBank/DDBJ databases">
        <title>Sequencing the genomes of 1000 actinobacteria strains.</title>
        <authorList>
            <person name="Klenk H.-P."/>
        </authorList>
    </citation>
    <scope>NUCLEOTIDE SEQUENCE [LARGE SCALE GENOMIC DNA]</scope>
    <source>
        <strain evidence="7 8">DSM 26477</strain>
    </source>
</reference>
<keyword evidence="3 7" id="KW-0032">Aminotransferase</keyword>
<accession>A0A542YHF6</accession>
<comment type="similarity">
    <text evidence="2">Belongs to the class-I pyridoxal-phosphate-dependent aminotransferase family.</text>
</comment>
<dbReference type="FunFam" id="3.40.640.10:FF:000024">
    <property type="entry name" value="Kynurenine--oxoglutarate transaminase 3"/>
    <property type="match status" value="1"/>
</dbReference>
<dbReference type="PANTHER" id="PTHR43807:SF20">
    <property type="entry name" value="FI04487P"/>
    <property type="match status" value="1"/>
</dbReference>
<dbReference type="GO" id="GO:0030170">
    <property type="term" value="F:pyridoxal phosphate binding"/>
    <property type="evidence" value="ECO:0007669"/>
    <property type="project" value="InterPro"/>
</dbReference>
<organism evidence="7 8">
    <name type="scientific">Homoserinimonas aerilata</name>
    <dbReference type="NCBI Taxonomy" id="1162970"/>
    <lineage>
        <taxon>Bacteria</taxon>
        <taxon>Bacillati</taxon>
        <taxon>Actinomycetota</taxon>
        <taxon>Actinomycetes</taxon>
        <taxon>Micrococcales</taxon>
        <taxon>Microbacteriaceae</taxon>
        <taxon>Homoserinimonas</taxon>
    </lineage>
</organism>
<dbReference type="SUPFAM" id="SSF53383">
    <property type="entry name" value="PLP-dependent transferases"/>
    <property type="match status" value="1"/>
</dbReference>